<gene>
    <name evidence="1" type="ORF">OIE82_35690</name>
</gene>
<protein>
    <submittedName>
        <fullName evidence="1">Uncharacterized protein</fullName>
    </submittedName>
</protein>
<sequence>MPSSHRATLRPAGIELTEVEFTFGSSFPHPRERAIREGYGFEIELPAVLELLTGIDDGVLKAGDVKDLLLRAVDGMYQQADCWRYEDDEDKLAWCRRDGTCQTCDRHRDAFAKSLAVASERWRRWTLPEQYPYAVGSSKGLHEAGCHIVRQGMPEVFSPPAADDAEALRSFAHRKDAYDPYDLPKGLVPLRYHIPFRAMTAEETRAWMEQNTGPKGGRYYHRCERCAPTP</sequence>
<proteinExistence type="predicted"/>
<accession>A0ABZ1YG17</accession>
<organism evidence="1">
    <name type="scientific">Streptomyces althioticus</name>
    <dbReference type="NCBI Taxonomy" id="83380"/>
    <lineage>
        <taxon>Bacteria</taxon>
        <taxon>Bacillati</taxon>
        <taxon>Actinomycetota</taxon>
        <taxon>Actinomycetes</taxon>
        <taxon>Kitasatosporales</taxon>
        <taxon>Streptomycetaceae</taxon>
        <taxon>Streptomyces</taxon>
        <taxon>Streptomyces althioticus group</taxon>
    </lineage>
</organism>
<dbReference type="EMBL" id="CP109208">
    <property type="protein sequence ID" value="WUU58523.1"/>
    <property type="molecule type" value="Genomic_DNA"/>
</dbReference>
<geneLocation type="plasmid" evidence="1">
    <name>unnamed1</name>
</geneLocation>
<keyword evidence="1" id="KW-0614">Plasmid</keyword>
<reference evidence="1" key="1">
    <citation type="submission" date="2022-10" db="EMBL/GenBank/DDBJ databases">
        <title>The complete genomes of actinobacterial strains from the NBC collection.</title>
        <authorList>
            <person name="Joergensen T.S."/>
            <person name="Alvarez Arevalo M."/>
            <person name="Sterndorff E.B."/>
            <person name="Faurdal D."/>
            <person name="Vuksanovic O."/>
            <person name="Mourched A.-S."/>
            <person name="Charusanti P."/>
            <person name="Shaw S."/>
            <person name="Blin K."/>
            <person name="Weber T."/>
        </authorList>
    </citation>
    <scope>NUCLEOTIDE SEQUENCE [LARGE SCALE GENOMIC DNA]</scope>
    <source>
        <strain evidence="1">NBC 01686</strain>
        <plasmid evidence="1">unnamed1</plasmid>
    </source>
</reference>
<dbReference type="RefSeq" id="WP_266477728.1">
    <property type="nucleotide sequence ID" value="NZ_CP109208.1"/>
</dbReference>
<evidence type="ECO:0000313" key="1">
    <source>
        <dbReference type="EMBL" id="WUU58523.1"/>
    </source>
</evidence>
<name>A0ABZ1YG17_9ACTN</name>